<dbReference type="RefSeq" id="WP_244751905.1">
    <property type="nucleotide sequence ID" value="NZ_CP095074.1"/>
</dbReference>
<organism evidence="2 3">
    <name type="scientific">Halobacillus shinanisalinarum</name>
    <dbReference type="NCBI Taxonomy" id="2932258"/>
    <lineage>
        <taxon>Bacteria</taxon>
        <taxon>Bacillati</taxon>
        <taxon>Bacillota</taxon>
        <taxon>Bacilli</taxon>
        <taxon>Bacillales</taxon>
        <taxon>Bacillaceae</taxon>
        <taxon>Halobacillus</taxon>
    </lineage>
</organism>
<evidence type="ECO:0000256" key="1">
    <source>
        <dbReference type="SAM" id="Phobius"/>
    </source>
</evidence>
<keyword evidence="1" id="KW-0812">Transmembrane</keyword>
<keyword evidence="3" id="KW-1185">Reference proteome</keyword>
<sequence length="107" mass="12657">MREHYNEKFILNTKLQKLFYIILCPIVVAITLYIITLFEGEAFRLELALPIMIGVSLPQWIMILFFPNFYRHSKNEKKLKGNQFLKGTVFYLIILVLILLIALFFSN</sequence>
<dbReference type="Proteomes" id="UP000831880">
    <property type="component" value="Chromosome"/>
</dbReference>
<protein>
    <submittedName>
        <fullName evidence="2">Uncharacterized protein</fullName>
    </submittedName>
</protein>
<keyword evidence="1" id="KW-0472">Membrane</keyword>
<gene>
    <name evidence="2" type="ORF">MUO14_17710</name>
</gene>
<dbReference type="EMBL" id="CP095074">
    <property type="protein sequence ID" value="UOQ92295.1"/>
    <property type="molecule type" value="Genomic_DNA"/>
</dbReference>
<feature type="transmembrane region" description="Helical" evidence="1">
    <location>
        <begin position="18"/>
        <end position="35"/>
    </location>
</feature>
<name>A0ABY4GWK6_9BACI</name>
<proteinExistence type="predicted"/>
<keyword evidence="1" id="KW-1133">Transmembrane helix</keyword>
<evidence type="ECO:0000313" key="3">
    <source>
        <dbReference type="Proteomes" id="UP000831880"/>
    </source>
</evidence>
<reference evidence="2 3" key="1">
    <citation type="submission" date="2022-04" db="EMBL/GenBank/DDBJ databases">
        <title>Halobacillus sp. isolated from saltern.</title>
        <authorList>
            <person name="Won M."/>
            <person name="Lee C.-M."/>
            <person name="Woen H.-Y."/>
            <person name="Kwon S.-W."/>
        </authorList>
    </citation>
    <scope>NUCLEOTIDE SEQUENCE [LARGE SCALE GENOMIC DNA]</scope>
    <source>
        <strain evidence="2 3">SSTM10-2</strain>
    </source>
</reference>
<accession>A0ABY4GWK6</accession>
<feature type="transmembrane region" description="Helical" evidence="1">
    <location>
        <begin position="47"/>
        <end position="67"/>
    </location>
</feature>
<evidence type="ECO:0000313" key="2">
    <source>
        <dbReference type="EMBL" id="UOQ92295.1"/>
    </source>
</evidence>
<feature type="transmembrane region" description="Helical" evidence="1">
    <location>
        <begin position="88"/>
        <end position="106"/>
    </location>
</feature>